<dbReference type="EMBL" id="LK045318">
    <property type="protein sequence ID" value="CDY71304.1"/>
    <property type="molecule type" value="Genomic_DNA"/>
</dbReference>
<protein>
    <submittedName>
        <fullName evidence="1">BnaCnng72300D protein</fullName>
    </submittedName>
</protein>
<evidence type="ECO:0000313" key="1">
    <source>
        <dbReference type="EMBL" id="CDY71304.1"/>
    </source>
</evidence>
<reference evidence="1" key="1">
    <citation type="journal article" date="2014" name="Science">
        <title>Plant genetics. Early allopolyploid evolution in the post-Neolithic Brassica napus oilseed genome.</title>
        <authorList>
            <person name="Chalhoub B."/>
            <person name="Denoeud F."/>
            <person name="Liu S."/>
            <person name="Parkin I.A."/>
            <person name="Tang H."/>
            <person name="Wang X."/>
            <person name="Chiquet J."/>
            <person name="Belcram H."/>
            <person name="Tong C."/>
            <person name="Samans B."/>
            <person name="Correa M."/>
            <person name="Da Silva C."/>
            <person name="Just J."/>
            <person name="Falentin C."/>
            <person name="Koh C.S."/>
            <person name="Le Clainche I."/>
            <person name="Bernard M."/>
            <person name="Bento P."/>
            <person name="Noel B."/>
            <person name="Labadie K."/>
            <person name="Alberti A."/>
            <person name="Charles M."/>
            <person name="Arnaud D."/>
            <person name="Guo H."/>
            <person name="Daviaud C."/>
            <person name="Alamery S."/>
            <person name="Jabbari K."/>
            <person name="Zhao M."/>
            <person name="Edger P.P."/>
            <person name="Chelaifa H."/>
            <person name="Tack D."/>
            <person name="Lassalle G."/>
            <person name="Mestiri I."/>
            <person name="Schnel N."/>
            <person name="Le Paslier M.C."/>
            <person name="Fan G."/>
            <person name="Renault V."/>
            <person name="Bayer P.E."/>
            <person name="Golicz A.A."/>
            <person name="Manoli S."/>
            <person name="Lee T.H."/>
            <person name="Thi V.H."/>
            <person name="Chalabi S."/>
            <person name="Hu Q."/>
            <person name="Fan C."/>
            <person name="Tollenaere R."/>
            <person name="Lu Y."/>
            <person name="Battail C."/>
            <person name="Shen J."/>
            <person name="Sidebottom C.H."/>
            <person name="Wang X."/>
            <person name="Canaguier A."/>
            <person name="Chauveau A."/>
            <person name="Berard A."/>
            <person name="Deniot G."/>
            <person name="Guan M."/>
            <person name="Liu Z."/>
            <person name="Sun F."/>
            <person name="Lim Y.P."/>
            <person name="Lyons E."/>
            <person name="Town C.D."/>
            <person name="Bancroft I."/>
            <person name="Wang X."/>
            <person name="Meng J."/>
            <person name="Ma J."/>
            <person name="Pires J.C."/>
            <person name="King G.J."/>
            <person name="Brunel D."/>
            <person name="Delourme R."/>
            <person name="Renard M."/>
            <person name="Aury J.M."/>
            <person name="Adams K.L."/>
            <person name="Batley J."/>
            <person name="Snowdon R.J."/>
            <person name="Tost J."/>
            <person name="Edwards D."/>
            <person name="Zhou Y."/>
            <person name="Hua W."/>
            <person name="Sharpe A.G."/>
            <person name="Paterson A.H."/>
            <person name="Guan C."/>
            <person name="Wincker P."/>
        </authorList>
    </citation>
    <scope>NUCLEOTIDE SEQUENCE [LARGE SCALE GENOMIC DNA]</scope>
</reference>
<organism evidence="1">
    <name type="scientific">Brassica napus</name>
    <name type="common">Rape</name>
    <dbReference type="NCBI Taxonomy" id="3708"/>
    <lineage>
        <taxon>Eukaryota</taxon>
        <taxon>Viridiplantae</taxon>
        <taxon>Streptophyta</taxon>
        <taxon>Embryophyta</taxon>
        <taxon>Tracheophyta</taxon>
        <taxon>Spermatophyta</taxon>
        <taxon>Magnoliopsida</taxon>
        <taxon>eudicotyledons</taxon>
        <taxon>Gunneridae</taxon>
        <taxon>Pentapetalae</taxon>
        <taxon>rosids</taxon>
        <taxon>malvids</taxon>
        <taxon>Brassicales</taxon>
        <taxon>Brassicaceae</taxon>
        <taxon>Brassiceae</taxon>
        <taxon>Brassica</taxon>
    </lineage>
</organism>
<accession>A0A078JX76</accession>
<dbReference type="Gramene" id="CDY71304">
    <property type="protein sequence ID" value="CDY71304"/>
    <property type="gene ID" value="GSBRNA2T00014025001"/>
</dbReference>
<dbReference type="PaxDb" id="3708-A0A078JX76"/>
<gene>
    <name evidence="1" type="primary">BnaCnng72300D</name>
    <name evidence="1" type="ORF">GSBRNA2T00014025001</name>
</gene>
<proteinExistence type="predicted"/>
<sequence length="73" mass="8281">MFVKKPWKWTMDCWEVTGTWVNTKPAVVSPAKKKASEEAAAEATDAMREGFGTCLKEIKYLSERVEAVEKKID</sequence>
<reference evidence="1" key="2">
    <citation type="submission" date="2014-06" db="EMBL/GenBank/DDBJ databases">
        <authorList>
            <person name="Genoscope - CEA"/>
        </authorList>
    </citation>
    <scope>NUCLEOTIDE SEQUENCE</scope>
</reference>
<dbReference type="AlphaFoldDB" id="A0A078JX76"/>
<name>A0A078JX76_BRANA</name>